<evidence type="ECO:0000256" key="5">
    <source>
        <dbReference type="ARBA" id="ARBA00023136"/>
    </source>
</evidence>
<protein>
    <submittedName>
        <fullName evidence="7">TerC family protein</fullName>
    </submittedName>
</protein>
<feature type="transmembrane region" description="Helical" evidence="6">
    <location>
        <begin position="136"/>
        <end position="154"/>
    </location>
</feature>
<reference evidence="8" key="1">
    <citation type="journal article" date="2019" name="Int. J. Syst. Evol. Microbiol.">
        <title>The Global Catalogue of Microorganisms (GCM) 10K type strain sequencing project: providing services to taxonomists for standard genome sequencing and annotation.</title>
        <authorList>
            <consortium name="The Broad Institute Genomics Platform"/>
            <consortium name="The Broad Institute Genome Sequencing Center for Infectious Disease"/>
            <person name="Wu L."/>
            <person name="Ma J."/>
        </authorList>
    </citation>
    <scope>NUCLEOTIDE SEQUENCE [LARGE SCALE GENOMIC DNA]</scope>
    <source>
        <strain evidence="8">JCM 14307</strain>
    </source>
</reference>
<proteinExistence type="inferred from homology"/>
<sequence length="340" mass="36901">MRVGRLGTMLELSGTTWAITIGLIVVLLAVDLLLAAIRPHRVGFKEAAAWSVFYVAVAIAFGLWFMSQYGGDFGAQYFAGYIVEKSLSVDNLFVFVIIMTTFAVPEEHQHKVLTFGIVLALVMRAAFIALGATLLSLFSFMFLIFGLLLLYTAVQLFRHRDEDPDVENNVIVKTARRVLPVSEEYVGGKLTARIDGRKVVTPLFVVLVAIGGVDLLFALDSIPAVFGVTDEAYIVFAANAFALLGLRALFFLVKGLLDRLVYLSAGLAIILAFIGVKLILHWGHVDIHESIPEVSTPVSLGVIIGILVIVVVASLLKTRNDPTAVAHAGSLTGQRKTTED</sequence>
<dbReference type="PANTHER" id="PTHR30238:SF0">
    <property type="entry name" value="THYLAKOID MEMBRANE PROTEIN TERC, CHLOROPLASTIC"/>
    <property type="match status" value="1"/>
</dbReference>
<evidence type="ECO:0000256" key="1">
    <source>
        <dbReference type="ARBA" id="ARBA00004141"/>
    </source>
</evidence>
<comment type="subcellular location">
    <subcellularLocation>
        <location evidence="1">Membrane</location>
        <topology evidence="1">Multi-pass membrane protein</topology>
    </subcellularLocation>
</comment>
<keyword evidence="8" id="KW-1185">Reference proteome</keyword>
<accession>A0ABP4UBH2</accession>
<comment type="caution">
    <text evidence="7">The sequence shown here is derived from an EMBL/GenBank/DDBJ whole genome shotgun (WGS) entry which is preliminary data.</text>
</comment>
<feature type="transmembrane region" description="Helical" evidence="6">
    <location>
        <begin position="15"/>
        <end position="35"/>
    </location>
</feature>
<feature type="transmembrane region" description="Helical" evidence="6">
    <location>
        <begin position="260"/>
        <end position="282"/>
    </location>
</feature>
<feature type="transmembrane region" description="Helical" evidence="6">
    <location>
        <begin position="87"/>
        <end position="105"/>
    </location>
</feature>
<keyword evidence="4 6" id="KW-1133">Transmembrane helix</keyword>
<dbReference type="Proteomes" id="UP001500280">
    <property type="component" value="Unassembled WGS sequence"/>
</dbReference>
<feature type="transmembrane region" description="Helical" evidence="6">
    <location>
        <begin position="112"/>
        <end position="130"/>
    </location>
</feature>
<gene>
    <name evidence="7" type="ORF">GCM10009745_57020</name>
</gene>
<evidence type="ECO:0000256" key="4">
    <source>
        <dbReference type="ARBA" id="ARBA00022989"/>
    </source>
</evidence>
<keyword evidence="3 6" id="KW-0812">Transmembrane</keyword>
<evidence type="ECO:0000313" key="8">
    <source>
        <dbReference type="Proteomes" id="UP001500280"/>
    </source>
</evidence>
<dbReference type="PANTHER" id="PTHR30238">
    <property type="entry name" value="MEMBRANE BOUND PREDICTED REDOX MODULATOR"/>
    <property type="match status" value="1"/>
</dbReference>
<dbReference type="InterPro" id="IPR022369">
    <property type="entry name" value="Integral_membrane_TerC_rswitch"/>
</dbReference>
<evidence type="ECO:0000256" key="2">
    <source>
        <dbReference type="ARBA" id="ARBA00007511"/>
    </source>
</evidence>
<dbReference type="Pfam" id="PF03741">
    <property type="entry name" value="TerC"/>
    <property type="match status" value="1"/>
</dbReference>
<organism evidence="7 8">
    <name type="scientific">Kribbella yunnanensis</name>
    <dbReference type="NCBI Taxonomy" id="190194"/>
    <lineage>
        <taxon>Bacteria</taxon>
        <taxon>Bacillati</taxon>
        <taxon>Actinomycetota</taxon>
        <taxon>Actinomycetes</taxon>
        <taxon>Propionibacteriales</taxon>
        <taxon>Kribbellaceae</taxon>
        <taxon>Kribbella</taxon>
    </lineage>
</organism>
<comment type="similarity">
    <text evidence="2">Belongs to the TerC family.</text>
</comment>
<evidence type="ECO:0000256" key="3">
    <source>
        <dbReference type="ARBA" id="ARBA00022692"/>
    </source>
</evidence>
<dbReference type="EMBL" id="BAAANF010000018">
    <property type="protein sequence ID" value="GAA1702327.1"/>
    <property type="molecule type" value="Genomic_DNA"/>
</dbReference>
<feature type="transmembrane region" description="Helical" evidence="6">
    <location>
        <begin position="232"/>
        <end position="253"/>
    </location>
</feature>
<dbReference type="InterPro" id="IPR005496">
    <property type="entry name" value="Integral_membrane_TerC"/>
</dbReference>
<evidence type="ECO:0000256" key="6">
    <source>
        <dbReference type="SAM" id="Phobius"/>
    </source>
</evidence>
<name>A0ABP4UBH2_9ACTN</name>
<evidence type="ECO:0000313" key="7">
    <source>
        <dbReference type="EMBL" id="GAA1702327.1"/>
    </source>
</evidence>
<keyword evidence="5 6" id="KW-0472">Membrane</keyword>
<feature type="transmembrane region" description="Helical" evidence="6">
    <location>
        <begin position="203"/>
        <end position="226"/>
    </location>
</feature>
<feature type="transmembrane region" description="Helical" evidence="6">
    <location>
        <begin position="47"/>
        <end position="67"/>
    </location>
</feature>
<feature type="transmembrane region" description="Helical" evidence="6">
    <location>
        <begin position="294"/>
        <end position="316"/>
    </location>
</feature>
<dbReference type="NCBIfam" id="TIGR03718">
    <property type="entry name" value="R_switched_Alx"/>
    <property type="match status" value="1"/>
</dbReference>